<dbReference type="SMART" id="SM00304">
    <property type="entry name" value="HAMP"/>
    <property type="match status" value="1"/>
</dbReference>
<keyword evidence="4" id="KW-1003">Cell membrane</keyword>
<dbReference type="PROSITE" id="PS50109">
    <property type="entry name" value="HIS_KIN"/>
    <property type="match status" value="1"/>
</dbReference>
<dbReference type="InterPro" id="IPR050980">
    <property type="entry name" value="2C_sensor_his_kinase"/>
</dbReference>
<keyword evidence="6" id="KW-0597">Phosphoprotein</keyword>
<evidence type="ECO:0000256" key="9">
    <source>
        <dbReference type="ARBA" id="ARBA00022741"/>
    </source>
</evidence>
<comment type="catalytic activity">
    <reaction evidence="1">
        <text>ATP + protein L-histidine = ADP + protein N-phospho-L-histidine.</text>
        <dbReference type="EC" id="2.7.13.3"/>
    </reaction>
</comment>
<dbReference type="InterPro" id="IPR003594">
    <property type="entry name" value="HATPase_dom"/>
</dbReference>
<dbReference type="InterPro" id="IPR036097">
    <property type="entry name" value="HisK_dim/P_sf"/>
</dbReference>
<dbReference type="InterPro" id="IPR003660">
    <property type="entry name" value="HAMP_dom"/>
</dbReference>
<comment type="caution">
    <text evidence="18">The sequence shown here is derived from an EMBL/GenBank/DDBJ whole genome shotgun (WGS) entry which is preliminary data.</text>
</comment>
<evidence type="ECO:0000313" key="19">
    <source>
        <dbReference type="Proteomes" id="UP000664800"/>
    </source>
</evidence>
<dbReference type="SUPFAM" id="SSF47384">
    <property type="entry name" value="Homodimeric domain of signal transducing histidine kinase"/>
    <property type="match status" value="1"/>
</dbReference>
<keyword evidence="13" id="KW-0902">Two-component regulatory system</keyword>
<gene>
    <name evidence="18" type="ORF">J0I24_11320</name>
</gene>
<comment type="subcellular location">
    <subcellularLocation>
        <location evidence="2">Cell inner membrane</location>
        <topology evidence="2">Multi-pass membrane protein</topology>
    </subcellularLocation>
</comment>
<dbReference type="Pfam" id="PF02518">
    <property type="entry name" value="HATPase_c"/>
    <property type="match status" value="1"/>
</dbReference>
<evidence type="ECO:0000256" key="12">
    <source>
        <dbReference type="ARBA" id="ARBA00022989"/>
    </source>
</evidence>
<dbReference type="PRINTS" id="PR00344">
    <property type="entry name" value="BCTRLSENSOR"/>
</dbReference>
<dbReference type="InterPro" id="IPR003661">
    <property type="entry name" value="HisK_dim/P_dom"/>
</dbReference>
<accession>A0A8I1MXQ0</accession>
<dbReference type="CDD" id="cd00075">
    <property type="entry name" value="HATPase"/>
    <property type="match status" value="1"/>
</dbReference>
<dbReference type="Pfam" id="PF00512">
    <property type="entry name" value="HisKA"/>
    <property type="match status" value="1"/>
</dbReference>
<evidence type="ECO:0000256" key="5">
    <source>
        <dbReference type="ARBA" id="ARBA00022519"/>
    </source>
</evidence>
<keyword evidence="9" id="KW-0547">Nucleotide-binding</keyword>
<evidence type="ECO:0000256" key="8">
    <source>
        <dbReference type="ARBA" id="ARBA00022692"/>
    </source>
</evidence>
<dbReference type="EC" id="2.7.13.3" evidence="3"/>
<dbReference type="AlphaFoldDB" id="A0A8I1MXQ0"/>
<keyword evidence="5" id="KW-0997">Cell inner membrane</keyword>
<dbReference type="InterPro" id="IPR036890">
    <property type="entry name" value="HATPase_C_sf"/>
</dbReference>
<dbReference type="InterPro" id="IPR005467">
    <property type="entry name" value="His_kinase_dom"/>
</dbReference>
<evidence type="ECO:0000259" key="17">
    <source>
        <dbReference type="PROSITE" id="PS50885"/>
    </source>
</evidence>
<dbReference type="SMART" id="SM00388">
    <property type="entry name" value="HisKA"/>
    <property type="match status" value="1"/>
</dbReference>
<keyword evidence="8 15" id="KW-0812">Transmembrane</keyword>
<evidence type="ECO:0000256" key="2">
    <source>
        <dbReference type="ARBA" id="ARBA00004429"/>
    </source>
</evidence>
<evidence type="ECO:0000256" key="4">
    <source>
        <dbReference type="ARBA" id="ARBA00022475"/>
    </source>
</evidence>
<evidence type="ECO:0000256" key="3">
    <source>
        <dbReference type="ARBA" id="ARBA00012438"/>
    </source>
</evidence>
<dbReference type="CDD" id="cd00082">
    <property type="entry name" value="HisKA"/>
    <property type="match status" value="1"/>
</dbReference>
<dbReference type="Gene3D" id="1.10.287.130">
    <property type="match status" value="1"/>
</dbReference>
<organism evidence="18 19">
    <name type="scientific">Thiomonas arsenitoxydans (strain DSM 22701 / CIP 110005 / 3As)</name>
    <dbReference type="NCBI Taxonomy" id="426114"/>
    <lineage>
        <taxon>Bacteria</taxon>
        <taxon>Pseudomonadati</taxon>
        <taxon>Pseudomonadota</taxon>
        <taxon>Betaproteobacteria</taxon>
        <taxon>Burkholderiales</taxon>
        <taxon>Thiomonas</taxon>
    </lineage>
</organism>
<name>A0A8I1MXQ0_THIA3</name>
<dbReference type="GO" id="GO:0005524">
    <property type="term" value="F:ATP binding"/>
    <property type="evidence" value="ECO:0007669"/>
    <property type="project" value="UniProtKB-KW"/>
</dbReference>
<dbReference type="PANTHER" id="PTHR44936:SF5">
    <property type="entry name" value="SENSOR HISTIDINE KINASE ENVZ"/>
    <property type="match status" value="1"/>
</dbReference>
<keyword evidence="14 15" id="KW-0472">Membrane</keyword>
<sequence>MKRLLPASLFGRMMLVLSSGLILAQLLSASINFAERDRAVLRNSGMQSAQRIADVVKLLDSMPHQERLRIAKILSVPPQVVDLEPSPIKTTAAAMRSAQTMMFSQALHSALGDERPLIVSASANPSEAIGFSDMHRRPLPGMASMAAYMSGMTQASRSSMQAFMAEKLGFLIQVQLHDGSWVAFTTQLHQGAQAPPWHLLLTLLVLLASVLFLSFVAVRWMTRPLAVLASAAESLGEDIHRPPLPEAGPAEVRRAAHAFNTMQAQLIRFITDRTRIFSAMSHDLKTPITRMRLRAELLDDDDVRARFEKDLLEMEQMVKYTLDFMRGLDQPQHIQPIDIMSLLESLQADAEEMGRVVQIQGRTNKPFVGDPARIKRCLANLLDNAVLYGERALIVVDDSATSLTLRIQDQGPGIPEEELEKVFEPFYRLEASRSRQTGGTGLGLGIARDIARAAGGRLTLQNRRDGGMEAILELPHSPA</sequence>
<keyword evidence="10" id="KW-0418">Kinase</keyword>
<evidence type="ECO:0000256" key="7">
    <source>
        <dbReference type="ARBA" id="ARBA00022679"/>
    </source>
</evidence>
<evidence type="ECO:0000256" key="11">
    <source>
        <dbReference type="ARBA" id="ARBA00022840"/>
    </source>
</evidence>
<dbReference type="Proteomes" id="UP000664800">
    <property type="component" value="Unassembled WGS sequence"/>
</dbReference>
<evidence type="ECO:0000256" key="14">
    <source>
        <dbReference type="ARBA" id="ARBA00023136"/>
    </source>
</evidence>
<reference evidence="18" key="1">
    <citation type="submission" date="2021-02" db="EMBL/GenBank/DDBJ databases">
        <title>Thiocyanate and organic carbon inputs drive convergent selection for specific autotrophic Afipia and Thiobacillus strains within complex microbiomes.</title>
        <authorList>
            <person name="Huddy R.J."/>
            <person name="Sachdeva R."/>
            <person name="Kadzinga F."/>
            <person name="Kantor R.S."/>
            <person name="Harrison S.T.L."/>
            <person name="Banfield J.F."/>
        </authorList>
    </citation>
    <scope>NUCLEOTIDE SEQUENCE</scope>
    <source>
        <strain evidence="18">SCN18_13_7_16_R3_B_64_19</strain>
    </source>
</reference>
<evidence type="ECO:0000256" key="13">
    <source>
        <dbReference type="ARBA" id="ARBA00023012"/>
    </source>
</evidence>
<feature type="transmembrane region" description="Helical" evidence="15">
    <location>
        <begin position="197"/>
        <end position="218"/>
    </location>
</feature>
<dbReference type="EMBL" id="JAFKMR010000021">
    <property type="protein sequence ID" value="MBN8744882.1"/>
    <property type="molecule type" value="Genomic_DNA"/>
</dbReference>
<keyword evidence="11" id="KW-0067">ATP-binding</keyword>
<evidence type="ECO:0000256" key="1">
    <source>
        <dbReference type="ARBA" id="ARBA00000085"/>
    </source>
</evidence>
<dbReference type="CDD" id="cd06225">
    <property type="entry name" value="HAMP"/>
    <property type="match status" value="1"/>
</dbReference>
<evidence type="ECO:0000256" key="10">
    <source>
        <dbReference type="ARBA" id="ARBA00022777"/>
    </source>
</evidence>
<dbReference type="SMART" id="SM00387">
    <property type="entry name" value="HATPase_c"/>
    <property type="match status" value="1"/>
</dbReference>
<feature type="domain" description="HAMP" evidence="17">
    <location>
        <begin position="219"/>
        <end position="271"/>
    </location>
</feature>
<dbReference type="PROSITE" id="PS50885">
    <property type="entry name" value="HAMP"/>
    <property type="match status" value="1"/>
</dbReference>
<evidence type="ECO:0000259" key="16">
    <source>
        <dbReference type="PROSITE" id="PS50109"/>
    </source>
</evidence>
<dbReference type="GO" id="GO:0000155">
    <property type="term" value="F:phosphorelay sensor kinase activity"/>
    <property type="evidence" value="ECO:0007669"/>
    <property type="project" value="InterPro"/>
</dbReference>
<dbReference type="PANTHER" id="PTHR44936">
    <property type="entry name" value="SENSOR PROTEIN CREC"/>
    <property type="match status" value="1"/>
</dbReference>
<dbReference type="RefSeq" id="WP_276731001.1">
    <property type="nucleotide sequence ID" value="NZ_JAFKMR010000021.1"/>
</dbReference>
<dbReference type="Gene3D" id="3.30.565.10">
    <property type="entry name" value="Histidine kinase-like ATPase, C-terminal domain"/>
    <property type="match status" value="1"/>
</dbReference>
<dbReference type="GO" id="GO:0005886">
    <property type="term" value="C:plasma membrane"/>
    <property type="evidence" value="ECO:0007669"/>
    <property type="project" value="UniProtKB-SubCell"/>
</dbReference>
<evidence type="ECO:0000256" key="15">
    <source>
        <dbReference type="SAM" id="Phobius"/>
    </source>
</evidence>
<keyword evidence="12 15" id="KW-1133">Transmembrane helix</keyword>
<feature type="domain" description="Histidine kinase" evidence="16">
    <location>
        <begin position="279"/>
        <end position="478"/>
    </location>
</feature>
<keyword evidence="7" id="KW-0808">Transferase</keyword>
<evidence type="ECO:0000256" key="6">
    <source>
        <dbReference type="ARBA" id="ARBA00022553"/>
    </source>
</evidence>
<dbReference type="InterPro" id="IPR004358">
    <property type="entry name" value="Sig_transdc_His_kin-like_C"/>
</dbReference>
<dbReference type="Pfam" id="PF00672">
    <property type="entry name" value="HAMP"/>
    <property type="match status" value="1"/>
</dbReference>
<dbReference type="SUPFAM" id="SSF55874">
    <property type="entry name" value="ATPase domain of HSP90 chaperone/DNA topoisomerase II/histidine kinase"/>
    <property type="match status" value="1"/>
</dbReference>
<evidence type="ECO:0000313" key="18">
    <source>
        <dbReference type="EMBL" id="MBN8744882.1"/>
    </source>
</evidence>
<proteinExistence type="predicted"/>
<protein>
    <recommendedName>
        <fullName evidence="3">histidine kinase</fullName>
        <ecNumber evidence="3">2.7.13.3</ecNumber>
    </recommendedName>
</protein>